<evidence type="ECO:0000313" key="2">
    <source>
        <dbReference type="EMBL" id="KAK6738115.1"/>
    </source>
</evidence>
<evidence type="ECO:0000313" key="3">
    <source>
        <dbReference type="Proteomes" id="UP001303046"/>
    </source>
</evidence>
<dbReference type="Proteomes" id="UP001303046">
    <property type="component" value="Unassembled WGS sequence"/>
</dbReference>
<name>A0ABR1CJ42_NECAM</name>
<dbReference type="EMBL" id="JAVFWL010000002">
    <property type="protein sequence ID" value="KAK6738115.1"/>
    <property type="molecule type" value="Genomic_DNA"/>
</dbReference>
<organism evidence="2 3">
    <name type="scientific">Necator americanus</name>
    <name type="common">Human hookworm</name>
    <dbReference type="NCBI Taxonomy" id="51031"/>
    <lineage>
        <taxon>Eukaryota</taxon>
        <taxon>Metazoa</taxon>
        <taxon>Ecdysozoa</taxon>
        <taxon>Nematoda</taxon>
        <taxon>Chromadorea</taxon>
        <taxon>Rhabditida</taxon>
        <taxon>Rhabditina</taxon>
        <taxon>Rhabditomorpha</taxon>
        <taxon>Strongyloidea</taxon>
        <taxon>Ancylostomatidae</taxon>
        <taxon>Bunostominae</taxon>
        <taxon>Necator</taxon>
    </lineage>
</organism>
<keyword evidence="3" id="KW-1185">Reference proteome</keyword>
<gene>
    <name evidence="2" type="primary">Necator_chrII.g8096</name>
    <name evidence="2" type="ORF">RB195_020302</name>
</gene>
<reference evidence="2 3" key="1">
    <citation type="submission" date="2023-08" db="EMBL/GenBank/DDBJ databases">
        <title>A Necator americanus chromosomal reference genome.</title>
        <authorList>
            <person name="Ilik V."/>
            <person name="Petrzelkova K.J."/>
            <person name="Pardy F."/>
            <person name="Fuh T."/>
            <person name="Niatou-Singa F.S."/>
            <person name="Gouil Q."/>
            <person name="Baker L."/>
            <person name="Ritchie M.E."/>
            <person name="Jex A.R."/>
            <person name="Gazzola D."/>
            <person name="Li H."/>
            <person name="Toshio Fujiwara R."/>
            <person name="Zhan B."/>
            <person name="Aroian R.V."/>
            <person name="Pafco B."/>
            <person name="Schwarz E.M."/>
        </authorList>
    </citation>
    <scope>NUCLEOTIDE SEQUENCE [LARGE SCALE GENOMIC DNA]</scope>
    <source>
        <strain evidence="2 3">Aroian</strain>
        <tissue evidence="2">Whole animal</tissue>
    </source>
</reference>
<proteinExistence type="predicted"/>
<accession>A0ABR1CJ42</accession>
<feature type="region of interest" description="Disordered" evidence="1">
    <location>
        <begin position="63"/>
        <end position="83"/>
    </location>
</feature>
<protein>
    <submittedName>
        <fullName evidence="2">Uncharacterized protein</fullName>
    </submittedName>
</protein>
<comment type="caution">
    <text evidence="2">The sequence shown here is derived from an EMBL/GenBank/DDBJ whole genome shotgun (WGS) entry which is preliminary data.</text>
</comment>
<sequence>MLNPNRSNTFEELGIFGCNSSFRYAEMPDIVELKDMEQWRMMDSVRDLAVDREDQERAMFEDHMPGQGQRRQAIIPSVRHVPE</sequence>
<evidence type="ECO:0000256" key="1">
    <source>
        <dbReference type="SAM" id="MobiDB-lite"/>
    </source>
</evidence>